<gene>
    <name evidence="2" type="ORF">PHMEG_00034371</name>
</gene>
<evidence type="ECO:0000256" key="1">
    <source>
        <dbReference type="SAM" id="MobiDB-lite"/>
    </source>
</evidence>
<sequence length="86" mass="9933">MTTNPTFGAHLVPEQDDPTDQNWTNDGEEDDNEDEEDEDDDLLDGSPSRNARAKTKRRRIMPAEMKNPAKRQHQRKLVPCWPSKNT</sequence>
<dbReference type="Proteomes" id="UP000198211">
    <property type="component" value="Unassembled WGS sequence"/>
</dbReference>
<keyword evidence="3" id="KW-1185">Reference proteome</keyword>
<name>A0A225URM8_9STRA</name>
<accession>A0A225URM8</accession>
<dbReference type="EMBL" id="NBNE01012737">
    <property type="protein sequence ID" value="OWY95588.1"/>
    <property type="molecule type" value="Genomic_DNA"/>
</dbReference>
<evidence type="ECO:0000313" key="3">
    <source>
        <dbReference type="Proteomes" id="UP000198211"/>
    </source>
</evidence>
<organism evidence="2 3">
    <name type="scientific">Phytophthora megakarya</name>
    <dbReference type="NCBI Taxonomy" id="4795"/>
    <lineage>
        <taxon>Eukaryota</taxon>
        <taxon>Sar</taxon>
        <taxon>Stramenopiles</taxon>
        <taxon>Oomycota</taxon>
        <taxon>Peronosporomycetes</taxon>
        <taxon>Peronosporales</taxon>
        <taxon>Peronosporaceae</taxon>
        <taxon>Phytophthora</taxon>
    </lineage>
</organism>
<reference evidence="3" key="1">
    <citation type="submission" date="2017-03" db="EMBL/GenBank/DDBJ databases">
        <title>Phytopthora megakarya and P. palmivora, two closely related causual agents of cacao black pod achieved similar genome size and gene model numbers by different mechanisms.</title>
        <authorList>
            <person name="Ali S."/>
            <person name="Shao J."/>
            <person name="Larry D.J."/>
            <person name="Kronmiller B."/>
            <person name="Shen D."/>
            <person name="Strem M.D."/>
            <person name="Melnick R.L."/>
            <person name="Guiltinan M.J."/>
            <person name="Tyler B.M."/>
            <person name="Meinhardt L.W."/>
            <person name="Bailey B.A."/>
        </authorList>
    </citation>
    <scope>NUCLEOTIDE SEQUENCE [LARGE SCALE GENOMIC DNA]</scope>
    <source>
        <strain evidence="3">zdho120</strain>
    </source>
</reference>
<comment type="caution">
    <text evidence="2">The sequence shown here is derived from an EMBL/GenBank/DDBJ whole genome shotgun (WGS) entry which is preliminary data.</text>
</comment>
<proteinExistence type="predicted"/>
<evidence type="ECO:0000313" key="2">
    <source>
        <dbReference type="EMBL" id="OWY95588.1"/>
    </source>
</evidence>
<feature type="compositionally biased region" description="Acidic residues" evidence="1">
    <location>
        <begin position="26"/>
        <end position="43"/>
    </location>
</feature>
<protein>
    <submittedName>
        <fullName evidence="2">Uncharacterized protein</fullName>
    </submittedName>
</protein>
<dbReference type="AlphaFoldDB" id="A0A225URM8"/>
<feature type="compositionally biased region" description="Basic residues" evidence="1">
    <location>
        <begin position="51"/>
        <end position="60"/>
    </location>
</feature>
<feature type="region of interest" description="Disordered" evidence="1">
    <location>
        <begin position="1"/>
        <end position="86"/>
    </location>
</feature>